<sequence length="213" mass="24407">MWPKSFSKKIILIPDYAAYTATGHTDVFGIENDIVLGQWERKNTYFDYKLSSYTTDFGIRGNMGKNRFPELYYNFVVQRKFENAFIIYLLPLFLVAALLFTALLTVNDNEELSSRLGFDASGFIGVSSALFFVVMLAHIQLREQFAGSGIVYIEYFYILMYALLVGATANVYFFSIRVTWWGNVISYNDNIIPKVGYWPVVFGSLILITLFVV</sequence>
<feature type="transmembrane region" description="Helical" evidence="1">
    <location>
        <begin position="85"/>
        <end position="106"/>
    </location>
</feature>
<proteinExistence type="predicted"/>
<protein>
    <submittedName>
        <fullName evidence="2">Uncharacterized protein</fullName>
    </submittedName>
</protein>
<feature type="transmembrane region" description="Helical" evidence="1">
    <location>
        <begin position="151"/>
        <end position="175"/>
    </location>
</feature>
<feature type="transmembrane region" description="Helical" evidence="1">
    <location>
        <begin position="195"/>
        <end position="212"/>
    </location>
</feature>
<evidence type="ECO:0000256" key="1">
    <source>
        <dbReference type="SAM" id="Phobius"/>
    </source>
</evidence>
<keyword evidence="1" id="KW-0472">Membrane</keyword>
<dbReference type="EMBL" id="UOFJ01000200">
    <property type="protein sequence ID" value="VAW65960.1"/>
    <property type="molecule type" value="Genomic_DNA"/>
</dbReference>
<organism evidence="2">
    <name type="scientific">hydrothermal vent metagenome</name>
    <dbReference type="NCBI Taxonomy" id="652676"/>
    <lineage>
        <taxon>unclassified sequences</taxon>
        <taxon>metagenomes</taxon>
        <taxon>ecological metagenomes</taxon>
    </lineage>
</organism>
<reference evidence="2" key="1">
    <citation type="submission" date="2018-06" db="EMBL/GenBank/DDBJ databases">
        <authorList>
            <person name="Zhirakovskaya E."/>
        </authorList>
    </citation>
    <scope>NUCLEOTIDE SEQUENCE</scope>
</reference>
<evidence type="ECO:0000313" key="2">
    <source>
        <dbReference type="EMBL" id="VAW65960.1"/>
    </source>
</evidence>
<name>A0A3B0XMK6_9ZZZZ</name>
<accession>A0A3B0XMK6</accession>
<feature type="transmembrane region" description="Helical" evidence="1">
    <location>
        <begin position="118"/>
        <end position="139"/>
    </location>
</feature>
<keyword evidence="1" id="KW-0812">Transmembrane</keyword>
<keyword evidence="1" id="KW-1133">Transmembrane helix</keyword>
<dbReference type="AlphaFoldDB" id="A0A3B0XMK6"/>
<gene>
    <name evidence="2" type="ORF">MNBD_GAMMA10-617</name>
</gene>